<evidence type="ECO:0000313" key="5">
    <source>
        <dbReference type="EMBL" id="KAJ8444642.1"/>
    </source>
</evidence>
<dbReference type="Pfam" id="PF00444">
    <property type="entry name" value="Ribosomal_L36"/>
    <property type="match status" value="1"/>
</dbReference>
<keyword evidence="6" id="KW-1185">Reference proteome</keyword>
<dbReference type="GO" id="GO:1990904">
    <property type="term" value="C:ribonucleoprotein complex"/>
    <property type="evidence" value="ECO:0007669"/>
    <property type="project" value="UniProtKB-KW"/>
</dbReference>
<comment type="caution">
    <text evidence="5">The sequence shown here is derived from an EMBL/GenBank/DDBJ whole genome shotgun (WGS) entry which is preliminary data.</text>
</comment>
<dbReference type="GO" id="GO:0003735">
    <property type="term" value="F:structural constituent of ribosome"/>
    <property type="evidence" value="ECO:0007669"/>
    <property type="project" value="InterPro"/>
</dbReference>
<evidence type="ECO:0000313" key="6">
    <source>
        <dbReference type="Proteomes" id="UP001153076"/>
    </source>
</evidence>
<reference evidence="5" key="1">
    <citation type="submission" date="2022-04" db="EMBL/GenBank/DDBJ databases">
        <title>Carnegiea gigantea Genome sequencing and assembly v2.</title>
        <authorList>
            <person name="Copetti D."/>
            <person name="Sanderson M.J."/>
            <person name="Burquez A."/>
            <person name="Wojciechowski M.F."/>
        </authorList>
    </citation>
    <scope>NUCLEOTIDE SEQUENCE</scope>
    <source>
        <strain evidence="5">SGP5-SGP5p</strain>
        <tissue evidence="5">Aerial part</tissue>
    </source>
</reference>
<dbReference type="AlphaFoldDB" id="A0A9Q1QJL2"/>
<evidence type="ECO:0000256" key="2">
    <source>
        <dbReference type="ARBA" id="ARBA00022980"/>
    </source>
</evidence>
<dbReference type="InterPro" id="IPR052010">
    <property type="entry name" value="Ribosomal_LSU_bL36"/>
</dbReference>
<dbReference type="NCBIfam" id="TIGR01022">
    <property type="entry name" value="rpmJ_bact"/>
    <property type="match status" value="1"/>
</dbReference>
<keyword evidence="2 4" id="KW-0689">Ribosomal protein</keyword>
<comment type="similarity">
    <text evidence="1 4">Belongs to the bacterial ribosomal protein bL36 family.</text>
</comment>
<dbReference type="GO" id="GO:0005840">
    <property type="term" value="C:ribosome"/>
    <property type="evidence" value="ECO:0007669"/>
    <property type="project" value="UniProtKB-KW"/>
</dbReference>
<name>A0A9Q1QJL2_9CARY</name>
<evidence type="ECO:0000256" key="4">
    <source>
        <dbReference type="RuleBase" id="RU000570"/>
    </source>
</evidence>
<dbReference type="SUPFAM" id="SSF57840">
    <property type="entry name" value="Ribosomal protein L36"/>
    <property type="match status" value="1"/>
</dbReference>
<accession>A0A9Q1QJL2</accession>
<dbReference type="GO" id="GO:0006412">
    <property type="term" value="P:translation"/>
    <property type="evidence" value="ECO:0007669"/>
    <property type="project" value="InterPro"/>
</dbReference>
<keyword evidence="3 4" id="KW-0687">Ribonucleoprotein</keyword>
<dbReference type="InterPro" id="IPR035977">
    <property type="entry name" value="Ribosomal_bL36_sp"/>
</dbReference>
<evidence type="ECO:0000256" key="1">
    <source>
        <dbReference type="ARBA" id="ARBA00007645"/>
    </source>
</evidence>
<dbReference type="EMBL" id="JAKOGI010000092">
    <property type="protein sequence ID" value="KAJ8444642.1"/>
    <property type="molecule type" value="Genomic_DNA"/>
</dbReference>
<dbReference type="OrthoDB" id="1837350at2759"/>
<dbReference type="PANTHER" id="PTHR18804">
    <property type="entry name" value="RIBOSOMAL PROTEIN"/>
    <property type="match status" value="1"/>
</dbReference>
<sequence>MKHLEFGYWASKREGHRPIRTVKRRGRVYILCTANPKHKQRQGISTFAHEAALIPTPANVSSKAEISNNPTLRSGLASLAPKVQQPPAVFGWRDAIASLLFKRSSGYLACGVKSTHVSKDDTQNGLQYQGQVVVDQPSLSDDFWGTSTDYLPGLSQRSISSLSMSNLSFYSDIGSASTNSRGEFVNHGKYLNIYSKTNPHMRHSHRGPSMSGLNVSASGNKPVFSGLELKLELNPIKLKELQSVKMPPMTAYLTQDSISDAPSLWE</sequence>
<organism evidence="5 6">
    <name type="scientific">Carnegiea gigantea</name>
    <dbReference type="NCBI Taxonomy" id="171969"/>
    <lineage>
        <taxon>Eukaryota</taxon>
        <taxon>Viridiplantae</taxon>
        <taxon>Streptophyta</taxon>
        <taxon>Embryophyta</taxon>
        <taxon>Tracheophyta</taxon>
        <taxon>Spermatophyta</taxon>
        <taxon>Magnoliopsida</taxon>
        <taxon>eudicotyledons</taxon>
        <taxon>Gunneridae</taxon>
        <taxon>Pentapetalae</taxon>
        <taxon>Caryophyllales</taxon>
        <taxon>Cactineae</taxon>
        <taxon>Cactaceae</taxon>
        <taxon>Cactoideae</taxon>
        <taxon>Echinocereeae</taxon>
        <taxon>Carnegiea</taxon>
    </lineage>
</organism>
<gene>
    <name evidence="5" type="ORF">Cgig2_023705</name>
</gene>
<dbReference type="PANTHER" id="PTHR18804:SF16">
    <property type="entry name" value="RIBOSOMAL PROTEIN"/>
    <property type="match status" value="1"/>
</dbReference>
<dbReference type="Proteomes" id="UP001153076">
    <property type="component" value="Unassembled WGS sequence"/>
</dbReference>
<proteinExistence type="inferred from homology"/>
<protein>
    <recommendedName>
        <fullName evidence="4">Ribosomal protein</fullName>
    </recommendedName>
</protein>
<dbReference type="InterPro" id="IPR000473">
    <property type="entry name" value="Ribosomal_bL36"/>
</dbReference>
<evidence type="ECO:0000256" key="3">
    <source>
        <dbReference type="ARBA" id="ARBA00023274"/>
    </source>
</evidence>